<evidence type="ECO:0000313" key="5">
    <source>
        <dbReference type="EMBL" id="KJA18926.1"/>
    </source>
</evidence>
<proteinExistence type="predicted"/>
<evidence type="ECO:0000256" key="2">
    <source>
        <dbReference type="SAM" id="Phobius"/>
    </source>
</evidence>
<dbReference type="Gene3D" id="3.90.550.10">
    <property type="entry name" value="Spore Coat Polysaccharide Biosynthesis Protein SpsA, Chain A"/>
    <property type="match status" value="1"/>
</dbReference>
<keyword evidence="6" id="KW-1185">Reference proteome</keyword>
<feature type="transmembrane region" description="Helical" evidence="2">
    <location>
        <begin position="290"/>
        <end position="319"/>
    </location>
</feature>
<organism evidence="5 6">
    <name type="scientific">Hypholoma sublateritium (strain FD-334 SS-4)</name>
    <dbReference type="NCBI Taxonomy" id="945553"/>
    <lineage>
        <taxon>Eukaryota</taxon>
        <taxon>Fungi</taxon>
        <taxon>Dikarya</taxon>
        <taxon>Basidiomycota</taxon>
        <taxon>Agaricomycotina</taxon>
        <taxon>Agaricomycetes</taxon>
        <taxon>Agaricomycetidae</taxon>
        <taxon>Agaricales</taxon>
        <taxon>Agaricineae</taxon>
        <taxon>Strophariaceae</taxon>
        <taxon>Hypholoma</taxon>
    </lineage>
</organism>
<keyword evidence="2" id="KW-0472">Membrane</keyword>
<feature type="transmembrane region" description="Helical" evidence="2">
    <location>
        <begin position="735"/>
        <end position="756"/>
    </location>
</feature>
<keyword evidence="2" id="KW-0812">Transmembrane</keyword>
<feature type="compositionally biased region" description="Pro residues" evidence="1">
    <location>
        <begin position="233"/>
        <end position="246"/>
    </location>
</feature>
<feature type="transmembrane region" description="Helical" evidence="2">
    <location>
        <begin position="700"/>
        <end position="723"/>
    </location>
</feature>
<dbReference type="AlphaFoldDB" id="A0A0D2NQ72"/>
<evidence type="ECO:0000256" key="1">
    <source>
        <dbReference type="SAM" id="MobiDB-lite"/>
    </source>
</evidence>
<evidence type="ECO:0000313" key="6">
    <source>
        <dbReference type="Proteomes" id="UP000054270"/>
    </source>
</evidence>
<dbReference type="InterPro" id="IPR057688">
    <property type="entry name" value="DUF7928"/>
</dbReference>
<dbReference type="SUPFAM" id="SSF53448">
    <property type="entry name" value="Nucleotide-diphospho-sugar transferases"/>
    <property type="match status" value="1"/>
</dbReference>
<gene>
    <name evidence="5" type="ORF">HYPSUDRAFT_144365</name>
</gene>
<feature type="region of interest" description="Disordered" evidence="1">
    <location>
        <begin position="224"/>
        <end position="246"/>
    </location>
</feature>
<keyword evidence="2" id="KW-1133">Transmembrane helix</keyword>
<dbReference type="OrthoDB" id="38531at2759"/>
<dbReference type="InterPro" id="IPR001173">
    <property type="entry name" value="Glyco_trans_2-like"/>
</dbReference>
<reference evidence="6" key="1">
    <citation type="submission" date="2014-04" db="EMBL/GenBank/DDBJ databases">
        <title>Evolutionary Origins and Diversification of the Mycorrhizal Mutualists.</title>
        <authorList>
            <consortium name="DOE Joint Genome Institute"/>
            <consortium name="Mycorrhizal Genomics Consortium"/>
            <person name="Kohler A."/>
            <person name="Kuo A."/>
            <person name="Nagy L.G."/>
            <person name="Floudas D."/>
            <person name="Copeland A."/>
            <person name="Barry K.W."/>
            <person name="Cichocki N."/>
            <person name="Veneault-Fourrey C."/>
            <person name="LaButti K."/>
            <person name="Lindquist E.A."/>
            <person name="Lipzen A."/>
            <person name="Lundell T."/>
            <person name="Morin E."/>
            <person name="Murat C."/>
            <person name="Riley R."/>
            <person name="Ohm R."/>
            <person name="Sun H."/>
            <person name="Tunlid A."/>
            <person name="Henrissat B."/>
            <person name="Grigoriev I.V."/>
            <person name="Hibbett D.S."/>
            <person name="Martin F."/>
        </authorList>
    </citation>
    <scope>NUCLEOTIDE SEQUENCE [LARGE SCALE GENOMIC DNA]</scope>
    <source>
        <strain evidence="6">FD-334 SS-4</strain>
    </source>
</reference>
<evidence type="ECO:0000259" key="4">
    <source>
        <dbReference type="Pfam" id="PF25550"/>
    </source>
</evidence>
<accession>A0A0D2NQ72</accession>
<name>A0A0D2NQ72_HYPSF</name>
<dbReference type="InterPro" id="IPR029044">
    <property type="entry name" value="Nucleotide-diphossugar_trans"/>
</dbReference>
<dbReference type="PANTHER" id="PTHR35408:SF3">
    <property type="entry name" value="GLYCOSYLTRANSFERASE 2-LIKE DOMAIN-CONTAINING PROTEIN"/>
    <property type="match status" value="1"/>
</dbReference>
<feature type="transmembrane region" description="Helical" evidence="2">
    <location>
        <begin position="860"/>
        <end position="879"/>
    </location>
</feature>
<dbReference type="STRING" id="945553.A0A0D2NQ72"/>
<evidence type="ECO:0000259" key="3">
    <source>
        <dbReference type="Pfam" id="PF13632"/>
    </source>
</evidence>
<dbReference type="OMA" id="RTFIWSA"/>
<dbReference type="Pfam" id="PF13632">
    <property type="entry name" value="Glyco_trans_2_3"/>
    <property type="match status" value="1"/>
</dbReference>
<feature type="transmembrane region" description="Helical" evidence="2">
    <location>
        <begin position="776"/>
        <end position="797"/>
    </location>
</feature>
<feature type="transmembrane region" description="Helical" evidence="2">
    <location>
        <begin position="826"/>
        <end position="848"/>
    </location>
</feature>
<dbReference type="PANTHER" id="PTHR35408">
    <property type="entry name" value="CHROMOSOME 15, WHOLE GENOME SHOTGUN SEQUENCE"/>
    <property type="match status" value="1"/>
</dbReference>
<dbReference type="Pfam" id="PF25550">
    <property type="entry name" value="DUF7928"/>
    <property type="match status" value="1"/>
</dbReference>
<feature type="transmembrane region" description="Helical" evidence="2">
    <location>
        <begin position="257"/>
        <end position="278"/>
    </location>
</feature>
<feature type="domain" description="DUF7928" evidence="4">
    <location>
        <begin position="5"/>
        <end position="158"/>
    </location>
</feature>
<feature type="domain" description="Glycosyltransferase 2-like" evidence="3">
    <location>
        <begin position="504"/>
        <end position="715"/>
    </location>
</feature>
<protein>
    <submittedName>
        <fullName evidence="5">Uncharacterized protein</fullName>
    </submittedName>
</protein>
<sequence length="888" mass="99961">MDYDSFDAVLHWIFRSALGDTWFKPTEENISAGVCLRVEPGQFRVFPYENPYLAPFEAAIRILNPLVAVKVRTAAVHSALATVSEDATAIYIDANTRIQILETTAHLAKADKEQCGAFIRDERVMVIWSDDLDHIVPLCTEFEEKMMKLVWRSRNRATASIITSVSNSSTPSTTASNVNLNEKALAQTSVVVAEVAAATAALAGKETVEPAVVPAAPEKKKSRWGWRLSKKATPPPPVDPEKGPAPQPRPIRLFAPLYGGLGVGLSIFFIATGVTTLMQEWRLDHDYKRFALLVAVPFLACVSLFFTLQIITTLAMIIGPIAQYHENSKYYSAVRPEPNPDIDQCLPHITIEMPVYKENLKETIAPSVYSLKKAMQTYARQGGTSAILVHDDGLQSLSEEDREKRIAFYADHNIGWIARPPHSNAPDGYKRAGRFKKASNMNYGLLLTLCMEKHILALEASNYNGEVPLEDYALELAIEETYENTGRKWKPWAKNARSLRVGEIILIVDSDTIVPEDCFRDAARELTECPEVAIIQHESDVMQVANHFFENGIAHFTRRINKCISLACANGEIAPFVGHNAFLRWSAIQDAAFIDPDDGIKKIWSESNVSEDFDMALRLQLSGYIIRWANYSEGGFKEGVSLTVDDELNRWQKYSYGCNELIFNPIKDWWYMGPITKQLRTFLWSGAPVHYKISMLGYMFSYYGIAASAFLSLLNYLILGWSFDVDGFFMHSLEVLLAVIVVFPAAGNVSFTLLEYRLAQRDIFSSAFENFRYVPFFWFFFSGISVHLSAALLAHLFSYNITWGATKKEVEKSNFWLEGPRIFKRYWFVFLISLAALVAIAVLTTPVVPAGWRIDSTSWALFLPLITVAAGHILFPFVLNPWFVIFSY</sequence>
<dbReference type="EMBL" id="KN817583">
    <property type="protein sequence ID" value="KJA18926.1"/>
    <property type="molecule type" value="Genomic_DNA"/>
</dbReference>
<dbReference type="Proteomes" id="UP000054270">
    <property type="component" value="Unassembled WGS sequence"/>
</dbReference>